<dbReference type="PANTHER" id="PTHR10009:SF18">
    <property type="entry name" value="PROTEIN YELLOW-LIKE PROTEIN"/>
    <property type="match status" value="1"/>
</dbReference>
<evidence type="ECO:0008006" key="5">
    <source>
        <dbReference type="Google" id="ProtNLM"/>
    </source>
</evidence>
<dbReference type="OrthoDB" id="9797664at2"/>
<dbReference type="GO" id="GO:0005576">
    <property type="term" value="C:extracellular region"/>
    <property type="evidence" value="ECO:0007669"/>
    <property type="project" value="UniProtKB-SubCell"/>
</dbReference>
<evidence type="ECO:0000256" key="2">
    <source>
        <dbReference type="ARBA" id="ARBA00022525"/>
    </source>
</evidence>
<gene>
    <name evidence="3" type="ORF">FHK87_20315</name>
</gene>
<organism evidence="3 4">
    <name type="scientific">Aquimarina algicola</name>
    <dbReference type="NCBI Taxonomy" id="2589995"/>
    <lineage>
        <taxon>Bacteria</taxon>
        <taxon>Pseudomonadati</taxon>
        <taxon>Bacteroidota</taxon>
        <taxon>Flavobacteriia</taxon>
        <taxon>Flavobacteriales</taxon>
        <taxon>Flavobacteriaceae</taxon>
        <taxon>Aquimarina</taxon>
    </lineage>
</organism>
<evidence type="ECO:0000313" key="3">
    <source>
        <dbReference type="EMBL" id="TPN82775.1"/>
    </source>
</evidence>
<keyword evidence="2" id="KW-0964">Secreted</keyword>
<dbReference type="InterPro" id="IPR017996">
    <property type="entry name" value="MRJP/yellow-related"/>
</dbReference>
<proteinExistence type="predicted"/>
<reference evidence="3 4" key="1">
    <citation type="submission" date="2019-06" db="EMBL/GenBank/DDBJ databases">
        <authorList>
            <person name="Meng X."/>
        </authorList>
    </citation>
    <scope>NUCLEOTIDE SEQUENCE [LARGE SCALE GENOMIC DNA]</scope>
    <source>
        <strain evidence="3 4">M625</strain>
    </source>
</reference>
<dbReference type="Gene3D" id="2.120.10.30">
    <property type="entry name" value="TolB, C-terminal domain"/>
    <property type="match status" value="1"/>
</dbReference>
<evidence type="ECO:0000256" key="1">
    <source>
        <dbReference type="ARBA" id="ARBA00004613"/>
    </source>
</evidence>
<dbReference type="PANTHER" id="PTHR10009">
    <property type="entry name" value="PROTEIN YELLOW-RELATED"/>
    <property type="match status" value="1"/>
</dbReference>
<comment type="caution">
    <text evidence="3">The sequence shown here is derived from an EMBL/GenBank/DDBJ whole genome shotgun (WGS) entry which is preliminary data.</text>
</comment>
<dbReference type="AlphaFoldDB" id="A0A504J2D0"/>
<comment type="subcellular location">
    <subcellularLocation>
        <location evidence="1">Secreted</location>
    </subcellularLocation>
</comment>
<keyword evidence="4" id="KW-1185">Reference proteome</keyword>
<dbReference type="InterPro" id="IPR011042">
    <property type="entry name" value="6-blade_b-propeller_TolB-like"/>
</dbReference>
<dbReference type="PROSITE" id="PS51257">
    <property type="entry name" value="PROKAR_LIPOPROTEIN"/>
    <property type="match status" value="1"/>
</dbReference>
<protein>
    <recommendedName>
        <fullName evidence="5">SMP-30/Gluconolactonase/LRE-like region domain-containing protein</fullName>
    </recommendedName>
</protein>
<dbReference type="Proteomes" id="UP000315540">
    <property type="component" value="Unassembled WGS sequence"/>
</dbReference>
<accession>A0A504J2D0</accession>
<evidence type="ECO:0000313" key="4">
    <source>
        <dbReference type="Proteomes" id="UP000315540"/>
    </source>
</evidence>
<dbReference type="SUPFAM" id="SSF63829">
    <property type="entry name" value="Calcium-dependent phosphotriesterase"/>
    <property type="match status" value="1"/>
</dbReference>
<sequence length="364" mass="40032">MSKKMGMKKSIISYVLSMLVLLISLLSCKSKEKNTEKPNPKAELVEETKTVDVVETVFSSQDVRPGNLALTLDGRLFVSMNPLVSPKTKVFELNADSKNSAVAYPNAKYATGENSGFKGVIGIRADSKGNLWLLDMAAKQFIVWDTNTEKLVKKIVIPDNVVVSTSFLQDFIIDEKHDRVIIADMTQGDLKSAPIPAFIVINTESGEARRMAKSHPSMMPEVEGGFGLNPIAIDPNFEYVYFGALNGRTLYRVPAASFDNEESLTNDIEKFGVKSFCDGIAVDSNENVYITNVEKAEIGVFNKKDGFRTLATLPEGQSWPDGLYVSNDGYVYGTVDQLNRTAALNKGKDISTGPYLVIRTQLVN</sequence>
<dbReference type="Pfam" id="PF03022">
    <property type="entry name" value="MRJP"/>
    <property type="match status" value="1"/>
</dbReference>
<name>A0A504J2D0_9FLAO</name>
<dbReference type="EMBL" id="VFWZ01000008">
    <property type="protein sequence ID" value="TPN82775.1"/>
    <property type="molecule type" value="Genomic_DNA"/>
</dbReference>